<evidence type="ECO:0000256" key="1">
    <source>
        <dbReference type="ARBA" id="ARBA00022527"/>
    </source>
</evidence>
<dbReference type="SUPFAM" id="SSF81901">
    <property type="entry name" value="HCP-like"/>
    <property type="match status" value="2"/>
</dbReference>
<evidence type="ECO:0000256" key="5">
    <source>
        <dbReference type="PROSITE-ProRule" id="PRU10141"/>
    </source>
</evidence>
<reference evidence="8" key="1">
    <citation type="journal article" date="2020" name="Fungal Divers.">
        <title>Resolving the Mortierellaceae phylogeny through synthesis of multi-gene phylogenetics and phylogenomics.</title>
        <authorList>
            <person name="Vandepol N."/>
            <person name="Liber J."/>
            <person name="Desiro A."/>
            <person name="Na H."/>
            <person name="Kennedy M."/>
            <person name="Barry K."/>
            <person name="Grigoriev I.V."/>
            <person name="Miller A.N."/>
            <person name="O'Donnell K."/>
            <person name="Stajich J.E."/>
            <person name="Bonito G."/>
        </authorList>
    </citation>
    <scope>NUCLEOTIDE SEQUENCE</scope>
    <source>
        <strain evidence="8">BC1065</strain>
    </source>
</reference>
<dbReference type="PANTHER" id="PTHR11102:SF160">
    <property type="entry name" value="ERAD-ASSOCIATED E3 UBIQUITIN-PROTEIN LIGASE COMPONENT HRD3"/>
    <property type="match status" value="1"/>
</dbReference>
<feature type="domain" description="Protein kinase" evidence="7">
    <location>
        <begin position="1"/>
        <end position="265"/>
    </location>
</feature>
<accession>A0A9P6PRE3</accession>
<protein>
    <recommendedName>
        <fullName evidence="7">Protein kinase domain-containing protein</fullName>
    </recommendedName>
</protein>
<keyword evidence="1" id="KW-0808">Transferase</keyword>
<dbReference type="SMART" id="SM00671">
    <property type="entry name" value="SEL1"/>
    <property type="match status" value="8"/>
</dbReference>
<dbReference type="Proteomes" id="UP000807716">
    <property type="component" value="Unassembled WGS sequence"/>
</dbReference>
<feature type="binding site" evidence="5">
    <location>
        <position position="24"/>
    </location>
    <ligand>
        <name>ATP</name>
        <dbReference type="ChEBI" id="CHEBI:30616"/>
    </ligand>
</feature>
<dbReference type="Gene3D" id="1.25.40.10">
    <property type="entry name" value="Tetratricopeptide repeat domain"/>
    <property type="match status" value="3"/>
</dbReference>
<evidence type="ECO:0000256" key="6">
    <source>
        <dbReference type="SAM" id="MobiDB-lite"/>
    </source>
</evidence>
<dbReference type="GO" id="GO:0005524">
    <property type="term" value="F:ATP binding"/>
    <property type="evidence" value="ECO:0007669"/>
    <property type="project" value="UniProtKB-UniRule"/>
</dbReference>
<dbReference type="SUPFAM" id="SSF56112">
    <property type="entry name" value="Protein kinase-like (PK-like)"/>
    <property type="match status" value="1"/>
</dbReference>
<dbReference type="InterPro" id="IPR011009">
    <property type="entry name" value="Kinase-like_dom_sf"/>
</dbReference>
<comment type="similarity">
    <text evidence="4">Belongs to the sel-1 family.</text>
</comment>
<feature type="region of interest" description="Disordered" evidence="6">
    <location>
        <begin position="273"/>
        <end position="316"/>
    </location>
</feature>
<dbReference type="OrthoDB" id="272077at2759"/>
<dbReference type="InterPro" id="IPR001245">
    <property type="entry name" value="Ser-Thr/Tyr_kinase_cat_dom"/>
</dbReference>
<evidence type="ECO:0000256" key="2">
    <source>
        <dbReference type="ARBA" id="ARBA00022741"/>
    </source>
</evidence>
<dbReference type="PANTHER" id="PTHR11102">
    <property type="entry name" value="SEL-1-LIKE PROTEIN"/>
    <property type="match status" value="1"/>
</dbReference>
<sequence>AKLGSGSHGTVYKGRQGVRVVAAKLYLVRTSKRAQAVIKKEIGVLEKLKYRHIIQFYEAVYHEGRLTVVTDFADGGSLKAAIDKGLKDWPTMKRFAREMVLGLAYIHSEGVLHLDLKSENVLLTNRFEVKLCDFGRATIKSTSVATNSTETQQGAVRWMAPELFVDRPMCSTKSDVYSLGMVMWEMAANCTTPFKAYHDNATVIALVKDGKREHLPVGTPAHYRAWVEQCWDHDPSQRPEAIDFITRDDDDDDGHIPCTFSLPTLEKLSVSSTSTNDACTSNQAKTDNASSDGTKTARASSLKSIPAPEPEEDDVFSDCEDTSEMLVNATETPSQEGLPKEGVTIDEMDETAAFERCFQAANRGDSEEQHRLGNMFISGQGAKINVDEAAKWYLLSAQQGHVVAQRKIGLMYAAGQGVELPRPEAAASWLLKAAQQGDAKAQHYIGEIYKVGRGVSQRDAEAIKWFTKAAHQGISDAQFSLGEMYAAGRGVKQSFTEAAKLFTKAANQDHPQAQAKLGVLYQKGLGVEKSATKALKWFKDATNHDVSFAQFSLGMMYMQGEGMEKSEVEAFKWFIKAANQGLPGAEFIVGMMYTSGGEACRKDHLEASKWYTRSANHGDPDAQLILGYKYEMGDGVQENEEEAIKWYTMAAKQGQSEAYQCLANIRQRRGQHYWPGRR</sequence>
<keyword evidence="2 5" id="KW-0547">Nucleotide-binding</keyword>
<dbReference type="Pfam" id="PF07714">
    <property type="entry name" value="PK_Tyr_Ser-Thr"/>
    <property type="match status" value="1"/>
</dbReference>
<feature type="compositionally biased region" description="Polar residues" evidence="6">
    <location>
        <begin position="273"/>
        <end position="303"/>
    </location>
</feature>
<dbReference type="InterPro" id="IPR006597">
    <property type="entry name" value="Sel1-like"/>
</dbReference>
<feature type="non-terminal residue" evidence="8">
    <location>
        <position position="1"/>
    </location>
</feature>
<evidence type="ECO:0000256" key="4">
    <source>
        <dbReference type="ARBA" id="ARBA00038101"/>
    </source>
</evidence>
<dbReference type="EMBL" id="JAAAJB010000660">
    <property type="protein sequence ID" value="KAG0252473.1"/>
    <property type="molecule type" value="Genomic_DNA"/>
</dbReference>
<keyword evidence="3 5" id="KW-0067">ATP-binding</keyword>
<dbReference type="InterPro" id="IPR008271">
    <property type="entry name" value="Ser/Thr_kinase_AS"/>
</dbReference>
<dbReference type="PRINTS" id="PR00109">
    <property type="entry name" value="TYRKINASE"/>
</dbReference>
<keyword evidence="9" id="KW-1185">Reference proteome</keyword>
<dbReference type="PROSITE" id="PS00108">
    <property type="entry name" value="PROTEIN_KINASE_ST"/>
    <property type="match status" value="1"/>
</dbReference>
<dbReference type="AlphaFoldDB" id="A0A9P6PRE3"/>
<evidence type="ECO:0000313" key="9">
    <source>
        <dbReference type="Proteomes" id="UP000807716"/>
    </source>
</evidence>
<proteinExistence type="inferred from homology"/>
<evidence type="ECO:0000259" key="7">
    <source>
        <dbReference type="PROSITE" id="PS50011"/>
    </source>
</evidence>
<gene>
    <name evidence="8" type="ORF">DFQ27_008058</name>
</gene>
<name>A0A9P6PRE3_9FUNG</name>
<dbReference type="InterPro" id="IPR017441">
    <property type="entry name" value="Protein_kinase_ATP_BS"/>
</dbReference>
<keyword evidence="1" id="KW-0723">Serine/threonine-protein kinase</keyword>
<dbReference type="InterPro" id="IPR011990">
    <property type="entry name" value="TPR-like_helical_dom_sf"/>
</dbReference>
<dbReference type="Gene3D" id="1.10.510.10">
    <property type="entry name" value="Transferase(Phosphotransferase) domain 1"/>
    <property type="match status" value="1"/>
</dbReference>
<evidence type="ECO:0000256" key="3">
    <source>
        <dbReference type="ARBA" id="ARBA00022840"/>
    </source>
</evidence>
<dbReference type="PROSITE" id="PS50011">
    <property type="entry name" value="PROTEIN_KINASE_DOM"/>
    <property type="match status" value="1"/>
</dbReference>
<keyword evidence="1" id="KW-0418">Kinase</keyword>
<dbReference type="InterPro" id="IPR000719">
    <property type="entry name" value="Prot_kinase_dom"/>
</dbReference>
<dbReference type="InterPro" id="IPR050767">
    <property type="entry name" value="Sel1_AlgK"/>
</dbReference>
<dbReference type="GO" id="GO:0004674">
    <property type="term" value="F:protein serine/threonine kinase activity"/>
    <property type="evidence" value="ECO:0007669"/>
    <property type="project" value="UniProtKB-KW"/>
</dbReference>
<organism evidence="8 9">
    <name type="scientific">Actinomortierella ambigua</name>
    <dbReference type="NCBI Taxonomy" id="1343610"/>
    <lineage>
        <taxon>Eukaryota</taxon>
        <taxon>Fungi</taxon>
        <taxon>Fungi incertae sedis</taxon>
        <taxon>Mucoromycota</taxon>
        <taxon>Mortierellomycotina</taxon>
        <taxon>Mortierellomycetes</taxon>
        <taxon>Mortierellales</taxon>
        <taxon>Mortierellaceae</taxon>
        <taxon>Actinomortierella</taxon>
    </lineage>
</organism>
<dbReference type="Pfam" id="PF08238">
    <property type="entry name" value="Sel1"/>
    <property type="match status" value="8"/>
</dbReference>
<dbReference type="SMART" id="SM00220">
    <property type="entry name" value="S_TKc"/>
    <property type="match status" value="1"/>
</dbReference>
<comment type="caution">
    <text evidence="8">The sequence shown here is derived from an EMBL/GenBank/DDBJ whole genome shotgun (WGS) entry which is preliminary data.</text>
</comment>
<dbReference type="PROSITE" id="PS00107">
    <property type="entry name" value="PROTEIN_KINASE_ATP"/>
    <property type="match status" value="1"/>
</dbReference>
<evidence type="ECO:0000313" key="8">
    <source>
        <dbReference type="EMBL" id="KAG0252473.1"/>
    </source>
</evidence>